<dbReference type="Pfam" id="PF00753">
    <property type="entry name" value="Lactamase_B"/>
    <property type="match status" value="1"/>
</dbReference>
<sequence length="392" mass="46856">MSLLGKFVFHNVGQGLFYSGLIKYKNNKFSFIYDCGGSEEYIKCVIDDYLNYLNEKNTDMLVISHFHKDHINGLEYLLKKNKPKYVFLPYFTEIERLYILTKNLSFAKNNHWYLEFLQDPTNFLIEYGINKNNIYYIHPSNHNGEDDIPNVEDNDNFELQINLGNVNNEESLEGNHKSDKGDIKIKYWMFRFFCLKKDLKEFKDCILDKKLDIKKVDLSDKKTVEYLKQCYKKIKGNFNDTSLVMLHKPLVKIDNYEIFYNYFPYKYKICYRTCFVPYGKKLMLENKSFAQILTGDINLKANKNYKEFKNHYKNYLKEVCVFQIPHHGAKSNWNKNLLQDIKNCYFWIANAGKYNKYNHPSFSIFLDVIEEDKCFICVNESPFNRFILKIRS</sequence>
<dbReference type="SUPFAM" id="SSF56281">
    <property type="entry name" value="Metallo-hydrolase/oxidoreductase"/>
    <property type="match status" value="1"/>
</dbReference>
<dbReference type="InterPro" id="IPR036866">
    <property type="entry name" value="RibonucZ/Hydroxyglut_hydro"/>
</dbReference>
<dbReference type="RefSeq" id="WP_138323629.1">
    <property type="nucleotide sequence ID" value="NZ_CP040463.1"/>
</dbReference>
<proteinExistence type="predicted"/>
<dbReference type="InterPro" id="IPR052159">
    <property type="entry name" value="Competence_DNA_uptake"/>
</dbReference>
<dbReference type="Gene3D" id="3.60.15.10">
    <property type="entry name" value="Ribonuclease Z/Hydroxyacylglutathione hydrolase-like"/>
    <property type="match status" value="1"/>
</dbReference>
<gene>
    <name evidence="2" type="ORF">FE773_07090</name>
</gene>
<dbReference type="EMBL" id="CP040463">
    <property type="protein sequence ID" value="QCT94961.1"/>
    <property type="molecule type" value="Genomic_DNA"/>
</dbReference>
<protein>
    <submittedName>
        <fullName evidence="2">MBL fold metallo-hydrolase</fullName>
    </submittedName>
</protein>
<feature type="domain" description="Metallo-beta-lactamase" evidence="1">
    <location>
        <begin position="19"/>
        <end position="84"/>
    </location>
</feature>
<accession>A0ABX5VDN8</accession>
<organism evidence="2 3">
    <name type="scientific">Caminibacter mediatlanticus TB-2</name>
    <dbReference type="NCBI Taxonomy" id="391592"/>
    <lineage>
        <taxon>Bacteria</taxon>
        <taxon>Pseudomonadati</taxon>
        <taxon>Campylobacterota</taxon>
        <taxon>Epsilonproteobacteria</taxon>
        <taxon>Nautiliales</taxon>
        <taxon>Nautiliaceae</taxon>
        <taxon>Caminibacter</taxon>
    </lineage>
</organism>
<dbReference type="PANTHER" id="PTHR30619:SF1">
    <property type="entry name" value="RECOMBINATION PROTEIN 2"/>
    <property type="match status" value="1"/>
</dbReference>
<dbReference type="PANTHER" id="PTHR30619">
    <property type="entry name" value="DNA INTERNALIZATION/COMPETENCE PROTEIN COMEC/REC2"/>
    <property type="match status" value="1"/>
</dbReference>
<evidence type="ECO:0000259" key="1">
    <source>
        <dbReference type="Pfam" id="PF00753"/>
    </source>
</evidence>
<evidence type="ECO:0000313" key="3">
    <source>
        <dbReference type="Proteomes" id="UP000306825"/>
    </source>
</evidence>
<name>A0ABX5VDN8_9BACT</name>
<keyword evidence="3" id="KW-1185">Reference proteome</keyword>
<dbReference type="Proteomes" id="UP000306825">
    <property type="component" value="Chromosome"/>
</dbReference>
<evidence type="ECO:0000313" key="2">
    <source>
        <dbReference type="EMBL" id="QCT94961.1"/>
    </source>
</evidence>
<reference evidence="2 3" key="1">
    <citation type="submission" date="2019-05" db="EMBL/GenBank/DDBJ databases">
        <title>A comparative analysis of the Nautiliaceae.</title>
        <authorList>
            <person name="Grosche A."/>
            <person name="Smedile F."/>
            <person name="Vetriani C."/>
        </authorList>
    </citation>
    <scope>NUCLEOTIDE SEQUENCE [LARGE SCALE GENOMIC DNA]</scope>
    <source>
        <strain evidence="2 3">TB-2</strain>
    </source>
</reference>
<dbReference type="InterPro" id="IPR001279">
    <property type="entry name" value="Metallo-B-lactamas"/>
</dbReference>